<organism evidence="2">
    <name type="scientific">Lepeophtheirus salmonis</name>
    <name type="common">Salmon louse</name>
    <name type="synonym">Caligus salmonis</name>
    <dbReference type="NCBI Taxonomy" id="72036"/>
    <lineage>
        <taxon>Eukaryota</taxon>
        <taxon>Metazoa</taxon>
        <taxon>Ecdysozoa</taxon>
        <taxon>Arthropoda</taxon>
        <taxon>Crustacea</taxon>
        <taxon>Multicrustacea</taxon>
        <taxon>Hexanauplia</taxon>
        <taxon>Copepoda</taxon>
        <taxon>Siphonostomatoida</taxon>
        <taxon>Caligidae</taxon>
        <taxon>Lepeophtheirus</taxon>
    </lineage>
</organism>
<accession>A0A0K2USV7</accession>
<dbReference type="AlphaFoldDB" id="A0A0K2USV7"/>
<evidence type="ECO:0000256" key="1">
    <source>
        <dbReference type="SAM" id="MobiDB-lite"/>
    </source>
</evidence>
<feature type="region of interest" description="Disordered" evidence="1">
    <location>
        <begin position="28"/>
        <end position="52"/>
    </location>
</feature>
<reference evidence="2" key="1">
    <citation type="submission" date="2014-05" db="EMBL/GenBank/DDBJ databases">
        <authorList>
            <person name="Chronopoulou M."/>
        </authorList>
    </citation>
    <scope>NUCLEOTIDE SEQUENCE</scope>
    <source>
        <tissue evidence="2">Whole organism</tissue>
    </source>
</reference>
<protein>
    <submittedName>
        <fullName evidence="2">Uncharacterized protein</fullName>
    </submittedName>
</protein>
<evidence type="ECO:0000313" key="2">
    <source>
        <dbReference type="EMBL" id="CDW40806.1"/>
    </source>
</evidence>
<name>A0A0K2USV7_LEPSM</name>
<proteinExistence type="predicted"/>
<dbReference type="EMBL" id="HACA01023445">
    <property type="protein sequence ID" value="CDW40806.1"/>
    <property type="molecule type" value="Transcribed_RNA"/>
</dbReference>
<sequence>MPYIIRYNLLRPPLSVNGWTPRELIPLPPSPKTPVEPNSQLLPHNETFHLLS</sequence>